<evidence type="ECO:0000313" key="1">
    <source>
        <dbReference type="EMBL" id="JAD87941.1"/>
    </source>
</evidence>
<reference evidence="1" key="2">
    <citation type="journal article" date="2015" name="Data Brief">
        <title>Shoot transcriptome of the giant reed, Arundo donax.</title>
        <authorList>
            <person name="Barrero R.A."/>
            <person name="Guerrero F.D."/>
            <person name="Moolhuijzen P."/>
            <person name="Goolsby J.A."/>
            <person name="Tidwell J."/>
            <person name="Bellgard S.E."/>
            <person name="Bellgard M.I."/>
        </authorList>
    </citation>
    <scope>NUCLEOTIDE SEQUENCE</scope>
    <source>
        <tissue evidence="1">Shoot tissue taken approximately 20 cm above the soil surface</tissue>
    </source>
</reference>
<sequence>MLHKLEHCCYDAFSRSKYAAGRPHEATLWCCRLELEGHMGLADVLDPNRAPDLPSRFIWEVELGGRVEAEAATGGQQRPDHLDAPVATAGPGRRAGAVGLDGRRRGRGIPERHVAQAPDTCPGGGVLPLVVAPLVRQQKQRLAVTVGRRRAYGRVLLGRGGGRRM</sequence>
<organism evidence="1">
    <name type="scientific">Arundo donax</name>
    <name type="common">Giant reed</name>
    <name type="synonym">Donax arundinaceus</name>
    <dbReference type="NCBI Taxonomy" id="35708"/>
    <lineage>
        <taxon>Eukaryota</taxon>
        <taxon>Viridiplantae</taxon>
        <taxon>Streptophyta</taxon>
        <taxon>Embryophyta</taxon>
        <taxon>Tracheophyta</taxon>
        <taxon>Spermatophyta</taxon>
        <taxon>Magnoliopsida</taxon>
        <taxon>Liliopsida</taxon>
        <taxon>Poales</taxon>
        <taxon>Poaceae</taxon>
        <taxon>PACMAD clade</taxon>
        <taxon>Arundinoideae</taxon>
        <taxon>Arundineae</taxon>
        <taxon>Arundo</taxon>
    </lineage>
</organism>
<reference evidence="1" key="1">
    <citation type="submission" date="2014-09" db="EMBL/GenBank/DDBJ databases">
        <authorList>
            <person name="Magalhaes I.L.F."/>
            <person name="Oliveira U."/>
            <person name="Santos F.R."/>
            <person name="Vidigal T.H.D.A."/>
            <person name="Brescovit A.D."/>
            <person name="Santos A.J."/>
        </authorList>
    </citation>
    <scope>NUCLEOTIDE SEQUENCE</scope>
    <source>
        <tissue evidence="1">Shoot tissue taken approximately 20 cm above the soil surface</tissue>
    </source>
</reference>
<proteinExistence type="predicted"/>
<accession>A0A0A9DJG3</accession>
<dbReference type="EMBL" id="GBRH01209954">
    <property type="protein sequence ID" value="JAD87941.1"/>
    <property type="molecule type" value="Transcribed_RNA"/>
</dbReference>
<dbReference type="AlphaFoldDB" id="A0A0A9DJG3"/>
<name>A0A0A9DJG3_ARUDO</name>
<protein>
    <submittedName>
        <fullName evidence="1">Uncharacterized protein</fullName>
    </submittedName>
</protein>